<organism evidence="2 3">
    <name type="scientific">Acinetobacter modestus</name>
    <dbReference type="NCBI Taxonomy" id="1776740"/>
    <lineage>
        <taxon>Bacteria</taxon>
        <taxon>Pseudomonadati</taxon>
        <taxon>Pseudomonadota</taxon>
        <taxon>Gammaproteobacteria</taxon>
        <taxon>Moraxellales</taxon>
        <taxon>Moraxellaceae</taxon>
        <taxon>Acinetobacter</taxon>
    </lineage>
</organism>
<proteinExistence type="predicted"/>
<dbReference type="EMBL" id="APRP01000018">
    <property type="protein sequence ID" value="ENX00870.1"/>
    <property type="molecule type" value="Genomic_DNA"/>
</dbReference>
<protein>
    <submittedName>
        <fullName evidence="2">Uncharacterized protein</fullName>
    </submittedName>
</protein>
<dbReference type="EMBL" id="APRP01000018">
    <property type="protein sequence ID" value="ENX00935.1"/>
    <property type="molecule type" value="Genomic_DNA"/>
</dbReference>
<dbReference type="RefSeq" id="WP_005216912.1">
    <property type="nucleotide sequence ID" value="NZ_JBDJLF010000010.1"/>
</dbReference>
<reference evidence="2 3" key="1">
    <citation type="submission" date="2013-02" db="EMBL/GenBank/DDBJ databases">
        <title>The Genome Sequence of Acinetobacter sp. ANC 3862.</title>
        <authorList>
            <consortium name="The Broad Institute Genome Sequencing Platform"/>
            <consortium name="The Broad Institute Genome Sequencing Center for Infectious Disease"/>
            <person name="Cerqueira G."/>
            <person name="Feldgarden M."/>
            <person name="Courvalin P."/>
            <person name="Perichon B."/>
            <person name="Grillot-Courvalin C."/>
            <person name="Clermont D."/>
            <person name="Rocha E."/>
            <person name="Yoon E.-J."/>
            <person name="Nemec A."/>
            <person name="Walker B."/>
            <person name="Young S.K."/>
            <person name="Zeng Q."/>
            <person name="Gargeya S."/>
            <person name="Fitzgerald M."/>
            <person name="Haas B."/>
            <person name="Abouelleil A."/>
            <person name="Alvarado L."/>
            <person name="Arachchi H.M."/>
            <person name="Berlin A.M."/>
            <person name="Chapman S.B."/>
            <person name="Dewar J."/>
            <person name="Goldberg J."/>
            <person name="Griggs A."/>
            <person name="Gujja S."/>
            <person name="Hansen M."/>
            <person name="Howarth C."/>
            <person name="Imamovic A."/>
            <person name="Larimer J."/>
            <person name="McCowan C."/>
            <person name="Murphy C."/>
            <person name="Neiman D."/>
            <person name="Pearson M."/>
            <person name="Priest M."/>
            <person name="Roberts A."/>
            <person name="Saif S."/>
            <person name="Shea T."/>
            <person name="Sisk P."/>
            <person name="Sykes S."/>
            <person name="Wortman J."/>
            <person name="Nusbaum C."/>
            <person name="Birren B."/>
        </authorList>
    </citation>
    <scope>NUCLEOTIDE SEQUENCE [LARGE SCALE GENOMIC DNA]</scope>
    <source>
        <strain evidence="2 3">ANC 3862</strain>
    </source>
</reference>
<gene>
    <name evidence="1" type="ORF">F900_01854</name>
    <name evidence="2" type="ORF">F900_01919</name>
</gene>
<dbReference type="AlphaFoldDB" id="N9NG03"/>
<sequence length="84" mass="9659">MNSKKYMIVYNTKPSHLVYLKCNTGNVNIEIISPYSNKSEQQRLDELDKSVMAAKQALSTFSYNQSQSHNFLDRLKSIFTAKAH</sequence>
<evidence type="ECO:0000313" key="3">
    <source>
        <dbReference type="Proteomes" id="UP000013248"/>
    </source>
</evidence>
<accession>N9NG03</accession>
<evidence type="ECO:0000313" key="1">
    <source>
        <dbReference type="EMBL" id="ENX00870.1"/>
    </source>
</evidence>
<dbReference type="STRING" id="1217705.F900_01854"/>
<comment type="caution">
    <text evidence="2">The sequence shown here is derived from an EMBL/GenBank/DDBJ whole genome shotgun (WGS) entry which is preliminary data.</text>
</comment>
<dbReference type="PATRIC" id="fig|1217705.3.peg.1804"/>
<name>N9NG03_9GAMM</name>
<dbReference type="Proteomes" id="UP000013248">
    <property type="component" value="Unassembled WGS sequence"/>
</dbReference>
<evidence type="ECO:0000313" key="2">
    <source>
        <dbReference type="EMBL" id="ENX00935.1"/>
    </source>
</evidence>
<dbReference type="HOGENOM" id="CLU_2520089_0_0_6"/>